<dbReference type="Proteomes" id="UP001153328">
    <property type="component" value="Unassembled WGS sequence"/>
</dbReference>
<dbReference type="EMBL" id="CAJVAX010000001">
    <property type="protein sequence ID" value="CAG7603428.1"/>
    <property type="molecule type" value="Genomic_DNA"/>
</dbReference>
<sequence length="244" mass="26399">MVALTAGHRGRPDDLHHLRDLACLRQRRLLLHALRVAAVLAVPRLELHADGRRRRLAPVRLVVGAVARAAGAGLPAGLPADLLLLPQGLLPRLLGVAAGLRGRRAAREVHRRDPLPAGDAERPPVLLLPGPAGRRDPDLRRGARLPRRERRLGPRGPRHPGPAAEHRADLGVHPVLPLLPAHHRRQAPALLRPPGALPAVGLGGRAQRPPHAAGLVLADQRRGRRPLCVPGGQRRIRRSEVLLR</sequence>
<feature type="region of interest" description="Disordered" evidence="1">
    <location>
        <begin position="106"/>
        <end position="166"/>
    </location>
</feature>
<evidence type="ECO:0000313" key="3">
    <source>
        <dbReference type="Proteomes" id="UP001153328"/>
    </source>
</evidence>
<dbReference type="AlphaFoldDB" id="A0A9W4GYU9"/>
<evidence type="ECO:0000256" key="1">
    <source>
        <dbReference type="SAM" id="MobiDB-lite"/>
    </source>
</evidence>
<proteinExistence type="predicted"/>
<evidence type="ECO:0000313" key="2">
    <source>
        <dbReference type="EMBL" id="CAG7603428.1"/>
    </source>
</evidence>
<reference evidence="2" key="1">
    <citation type="submission" date="2021-06" db="EMBL/GenBank/DDBJ databases">
        <authorList>
            <person name="Arsene-Ploetze F."/>
        </authorList>
    </citation>
    <scope>NUCLEOTIDE SEQUENCE</scope>
    <source>
        <strain evidence="2">SBRY1</strain>
    </source>
</reference>
<name>A0A9W4GYU9_9ACTN</name>
<accession>A0A9W4GYU9</accession>
<comment type="caution">
    <text evidence="2">The sequence shown here is derived from an EMBL/GenBank/DDBJ whole genome shotgun (WGS) entry which is preliminary data.</text>
</comment>
<protein>
    <submittedName>
        <fullName evidence="2">Succinate dehydrogenase (Membrane anchor subunit) (Succinic dehydrogenase)</fullName>
    </submittedName>
</protein>
<feature type="compositionally biased region" description="Basic and acidic residues" evidence="1">
    <location>
        <begin position="106"/>
        <end position="122"/>
    </location>
</feature>
<keyword evidence="3" id="KW-1185">Reference proteome</keyword>
<organism evidence="2 3">
    <name type="scientific">Actinacidiphila bryophytorum</name>
    <dbReference type="NCBI Taxonomy" id="1436133"/>
    <lineage>
        <taxon>Bacteria</taxon>
        <taxon>Bacillati</taxon>
        <taxon>Actinomycetota</taxon>
        <taxon>Actinomycetes</taxon>
        <taxon>Kitasatosporales</taxon>
        <taxon>Streptomycetaceae</taxon>
        <taxon>Actinacidiphila</taxon>
    </lineage>
</organism>
<gene>
    <name evidence="2" type="ORF">SBRY_10619</name>
</gene>